<evidence type="ECO:0000313" key="1">
    <source>
        <dbReference type="EMBL" id="MFK9079314.1"/>
    </source>
</evidence>
<name>A0ACC7MN11_9PSED</name>
<dbReference type="EMBL" id="JBJHQE010000001">
    <property type="protein sequence ID" value="MFK9079314.1"/>
    <property type="molecule type" value="Genomic_DNA"/>
</dbReference>
<protein>
    <submittedName>
        <fullName evidence="1">Uncharacterized protein</fullName>
    </submittedName>
</protein>
<proteinExistence type="predicted"/>
<gene>
    <name evidence="1" type="ORF">ACJEBM_01295</name>
</gene>
<reference evidence="1" key="1">
    <citation type="submission" date="2024-11" db="EMBL/GenBank/DDBJ databases">
        <authorList>
            <person name="Lucas J.A."/>
        </authorList>
    </citation>
    <scope>NUCLEOTIDE SEQUENCE</scope>
    <source>
        <strain evidence="1">Z 8.8</strain>
    </source>
</reference>
<organism evidence="1 2">
    <name type="scientific">Pseudomonas neuropathica</name>
    <dbReference type="NCBI Taxonomy" id="2730425"/>
    <lineage>
        <taxon>Bacteria</taxon>
        <taxon>Pseudomonadati</taxon>
        <taxon>Pseudomonadota</taxon>
        <taxon>Gammaproteobacteria</taxon>
        <taxon>Pseudomonadales</taxon>
        <taxon>Pseudomonadaceae</taxon>
        <taxon>Pseudomonas</taxon>
    </lineage>
</organism>
<dbReference type="Proteomes" id="UP001622950">
    <property type="component" value="Unassembled WGS sequence"/>
</dbReference>
<comment type="caution">
    <text evidence="1">The sequence shown here is derived from an EMBL/GenBank/DDBJ whole genome shotgun (WGS) entry which is preliminary data.</text>
</comment>
<evidence type="ECO:0000313" key="2">
    <source>
        <dbReference type="Proteomes" id="UP001622950"/>
    </source>
</evidence>
<keyword evidence="2" id="KW-1185">Reference proteome</keyword>
<sequence length="193" mass="20213">MICSLRNTALAALCLSPFAAAGIEVIQPVHPVWLLEQPYAGNALLTARTFGDSAYGDYRVNATLQISCSQTARLTLQIAPASLGFDSDPFEGPDATADGPLQITTGTRPSVEHRVSGSWTAGGAFQVGDLFSISTDIAPSELEYWLSDASRGQPLKLSLAPAKTGGKPLTATFSLPQDNQGLKHACLGARPGL</sequence>
<accession>A0ACC7MN11</accession>